<name>A0ABR4NYB2_9SACH</name>
<dbReference type="InterPro" id="IPR018485">
    <property type="entry name" value="FGGY_C"/>
</dbReference>
<protein>
    <submittedName>
        <fullName evidence="2">Protein MPA43</fullName>
    </submittedName>
</protein>
<keyword evidence="3" id="KW-1185">Reference proteome</keyword>
<dbReference type="Gene3D" id="1.20.58.2240">
    <property type="match status" value="1"/>
</dbReference>
<dbReference type="Pfam" id="PF02782">
    <property type="entry name" value="FGGY_C"/>
    <property type="match status" value="1"/>
</dbReference>
<comment type="caution">
    <text evidence="2">The sequence shown here is derived from an EMBL/GenBank/DDBJ whole genome shotgun (WGS) entry which is preliminary data.</text>
</comment>
<dbReference type="InterPro" id="IPR043129">
    <property type="entry name" value="ATPase_NBD"/>
</dbReference>
<reference evidence="2 3" key="1">
    <citation type="submission" date="2024-05" db="EMBL/GenBank/DDBJ databases">
        <title>Long read based assembly of the Candida bracarensis genome reveals expanded adhesin content.</title>
        <authorList>
            <person name="Marcet-Houben M."/>
            <person name="Ksiezopolska E."/>
            <person name="Gabaldon T."/>
        </authorList>
    </citation>
    <scope>NUCLEOTIDE SEQUENCE [LARGE SCALE GENOMIC DNA]</scope>
    <source>
        <strain evidence="2 3">CBM6</strain>
    </source>
</reference>
<dbReference type="PANTHER" id="PTHR43435:SF1">
    <property type="entry name" value="PROTEIN MPA43"/>
    <property type="match status" value="1"/>
</dbReference>
<proteinExistence type="predicted"/>
<feature type="domain" description="Carbohydrate kinase FGGY C-terminal" evidence="1">
    <location>
        <begin position="265"/>
        <end position="448"/>
    </location>
</feature>
<dbReference type="PANTHER" id="PTHR43435">
    <property type="entry name" value="RIBULOKINASE"/>
    <property type="match status" value="1"/>
</dbReference>
<evidence type="ECO:0000313" key="2">
    <source>
        <dbReference type="EMBL" id="KAL3233886.1"/>
    </source>
</evidence>
<dbReference type="SUPFAM" id="SSF53067">
    <property type="entry name" value="Actin-like ATPase domain"/>
    <property type="match status" value="2"/>
</dbReference>
<evidence type="ECO:0000259" key="1">
    <source>
        <dbReference type="Pfam" id="PF02782"/>
    </source>
</evidence>
<gene>
    <name evidence="2" type="ORF">RNJ44_03926</name>
</gene>
<sequence length="542" mass="60965">MTSGSVGLGIDLGSSAVRVGLFDYETDELIKTESHPVAYERSVGGNWEYTQRTVDIIEGIVRCLTKLSVEKYTVQCCGVAATCSMATFRTKPDGTLIPYPDNNNVVFWMDSTAKVECDLLNEIIDSDIKDHMGGTFIPEMGVPKLLKLMKLVAIDTSVSSDELVVYDLHRYILWAISAKFKWNGKSVDSNRNINGIGIDGEIGGWSSRFYNILNSLISSGYKRIKINEFNFQDFPTETATSLVSAIDSYASWFSVISKSIENSLFMVAGTSTCYIYSPKSPQSTIKGMWGPFTNVLAGKWNNICYAGGHSCTGKLLENLFLTHPAVPRRDNKSQTDLINEIESRILEIENKQNCSIHVLTKHMHYYGDLEGNRTPFVDPLLRGMSIGESTDFSFDNLVYRYVIILEFLAFQTKLIVDTFLSNIAHYEIEKFSLTITGSQAKNHRLLSLIKVLVDDIVVKIPKGDVSLMGVNGMYKISKLNKEDYSVDVLSIESESFMPLEEYNNNKYIKALLLQKFDINVDMVNVQQKYRHLMESVKLDINN</sequence>
<dbReference type="Proteomes" id="UP001623330">
    <property type="component" value="Unassembled WGS sequence"/>
</dbReference>
<dbReference type="Gene3D" id="3.30.420.40">
    <property type="match status" value="1"/>
</dbReference>
<accession>A0ABR4NYB2</accession>
<organism evidence="2 3">
    <name type="scientific">Nakaseomyces bracarensis</name>
    <dbReference type="NCBI Taxonomy" id="273131"/>
    <lineage>
        <taxon>Eukaryota</taxon>
        <taxon>Fungi</taxon>
        <taxon>Dikarya</taxon>
        <taxon>Ascomycota</taxon>
        <taxon>Saccharomycotina</taxon>
        <taxon>Saccharomycetes</taxon>
        <taxon>Saccharomycetales</taxon>
        <taxon>Saccharomycetaceae</taxon>
        <taxon>Nakaseomyces</taxon>
    </lineage>
</organism>
<evidence type="ECO:0000313" key="3">
    <source>
        <dbReference type="Proteomes" id="UP001623330"/>
    </source>
</evidence>
<dbReference type="EMBL" id="JBEVYD010000004">
    <property type="protein sequence ID" value="KAL3233886.1"/>
    <property type="molecule type" value="Genomic_DNA"/>
</dbReference>